<keyword evidence="8" id="KW-0282">Flagellum</keyword>
<feature type="domain" description="Flagellar hook-associated protein 2 N-terminal" evidence="6">
    <location>
        <begin position="12"/>
        <end position="107"/>
    </location>
</feature>
<protein>
    <recommendedName>
        <fullName evidence="5">Flagellar hook-associated protein 2</fullName>
        <shortName evidence="5">HAP2</shortName>
    </recommendedName>
    <alternativeName>
        <fullName evidence="5">Flagellar cap protein</fullName>
    </alternativeName>
</protein>
<evidence type="ECO:0000256" key="4">
    <source>
        <dbReference type="ARBA" id="ARBA00023143"/>
    </source>
</evidence>
<evidence type="ECO:0000313" key="9">
    <source>
        <dbReference type="Proteomes" id="UP000617402"/>
    </source>
</evidence>
<dbReference type="PANTHER" id="PTHR30288:SF0">
    <property type="entry name" value="FLAGELLAR HOOK-ASSOCIATED PROTEIN 2"/>
    <property type="match status" value="1"/>
</dbReference>
<comment type="similarity">
    <text evidence="1 5">Belongs to the FliD family.</text>
</comment>
<evidence type="ECO:0000259" key="7">
    <source>
        <dbReference type="Pfam" id="PF07195"/>
    </source>
</evidence>
<evidence type="ECO:0000256" key="3">
    <source>
        <dbReference type="ARBA" id="ARBA00023054"/>
    </source>
</evidence>
<proteinExistence type="inferred from homology"/>
<dbReference type="InterPro" id="IPR010809">
    <property type="entry name" value="FliD_C"/>
</dbReference>
<keyword evidence="4 5" id="KW-0975">Bacterial flagellum</keyword>
<evidence type="ECO:0000256" key="2">
    <source>
        <dbReference type="ARBA" id="ARBA00011255"/>
    </source>
</evidence>
<dbReference type="Pfam" id="PF07195">
    <property type="entry name" value="FliD_C"/>
    <property type="match status" value="1"/>
</dbReference>
<evidence type="ECO:0000259" key="6">
    <source>
        <dbReference type="Pfam" id="PF02465"/>
    </source>
</evidence>
<accession>A0ABR7T0Z4</accession>
<dbReference type="Pfam" id="PF02465">
    <property type="entry name" value="FliD_N"/>
    <property type="match status" value="1"/>
</dbReference>
<keyword evidence="8" id="KW-0969">Cilium</keyword>
<dbReference type="Gene3D" id="3.30.70.2120">
    <property type="match status" value="2"/>
</dbReference>
<dbReference type="InterPro" id="IPR040026">
    <property type="entry name" value="FliD"/>
</dbReference>
<comment type="function">
    <text evidence="5">Required for morphogenesis and for the elongation of the flagellar filament by facilitating polymerization of the flagellin monomers at the tip of growing filament. Forms a capping structure, which prevents flagellin subunits (transported through the central channel of the flagellum) from leaking out without polymerization at the distal end.</text>
</comment>
<evidence type="ECO:0000313" key="8">
    <source>
        <dbReference type="EMBL" id="MBC9784457.1"/>
    </source>
</evidence>
<reference evidence="8 9" key="1">
    <citation type="submission" date="2020-07" db="EMBL/GenBank/DDBJ databases">
        <title>Draft whole-genome sequence of Heliobacterium chlorum DSM 3682, type strain.</title>
        <authorList>
            <person name="Kyndt J.A."/>
            <person name="Meyer T.E."/>
            <person name="Imhoff J.F."/>
        </authorList>
    </citation>
    <scope>NUCLEOTIDE SEQUENCE [LARGE SCALE GENOMIC DNA]</scope>
    <source>
        <strain evidence="8 9">DSM 3682</strain>
    </source>
</reference>
<dbReference type="EMBL" id="JACVHF010000006">
    <property type="protein sequence ID" value="MBC9784457.1"/>
    <property type="molecule type" value="Genomic_DNA"/>
</dbReference>
<keyword evidence="5" id="KW-0964">Secreted</keyword>
<gene>
    <name evidence="8" type="primary">fliD</name>
    <name evidence="8" type="ORF">H1S01_08025</name>
</gene>
<evidence type="ECO:0000256" key="1">
    <source>
        <dbReference type="ARBA" id="ARBA00009764"/>
    </source>
</evidence>
<comment type="subunit">
    <text evidence="2 5">Homopentamer.</text>
</comment>
<comment type="subcellular location">
    <subcellularLocation>
        <location evidence="5">Secreted</location>
    </subcellularLocation>
    <subcellularLocation>
        <location evidence="5">Bacterial flagellum</location>
    </subcellularLocation>
</comment>
<keyword evidence="9" id="KW-1185">Reference proteome</keyword>
<dbReference type="Pfam" id="PF07196">
    <property type="entry name" value="Flagellin_IN"/>
    <property type="match status" value="2"/>
</dbReference>
<organism evidence="8 9">
    <name type="scientific">Heliobacterium chlorum</name>
    <dbReference type="NCBI Taxonomy" id="2698"/>
    <lineage>
        <taxon>Bacteria</taxon>
        <taxon>Bacillati</taxon>
        <taxon>Bacillota</taxon>
        <taxon>Clostridia</taxon>
        <taxon>Eubacteriales</taxon>
        <taxon>Heliobacteriaceae</taxon>
        <taxon>Heliobacterium</taxon>
    </lineage>
</organism>
<dbReference type="InterPro" id="IPR010810">
    <property type="entry name" value="Flagellin_hook_IN_motif"/>
</dbReference>
<evidence type="ECO:0000256" key="5">
    <source>
        <dbReference type="RuleBase" id="RU362066"/>
    </source>
</evidence>
<dbReference type="InterPro" id="IPR003481">
    <property type="entry name" value="FliD_N"/>
</dbReference>
<dbReference type="PANTHER" id="PTHR30288">
    <property type="entry name" value="FLAGELLAR CAP/ASSEMBLY PROTEIN FLID"/>
    <property type="match status" value="1"/>
</dbReference>
<sequence length="697" mass="74031">MSGSIQLGGIVSGLDTQSIIDQLMAVESKPLTQLQSKKQTLQFRKDAYTEFKLKMNSLRDKAEALYRTTGFSATTGTSSDTSVATVKPGTNAVPGSYKLQVSSLATSTRVSYDNITFLQPATSATLTGKALVPSVDVTKVFSNYASGDPTGLDQVKSGKLTINGVSISIIEGTDSINTVLNKINDSAAGVTASWDDTNHKMVLTQKTAGSSGKITVSTTANDSSNFLAAMGLNTTGDYTVTAGTDGGEKRALSDLTPAAGAFQSGFFKINGYTISYTTSDSVQSIINKINKGATGVTAFYAYDSSTGKGSISFTSEKTGADQTVKLEEDPSQGNFLHLMLGNDPSNPLDYTALTQAGTNAQYKINDVDMSSSSNAVTFNGMDISLLKSGATSYITINPDQDKILQNIKDFVSTYNSTVDYLYGKLSEKKVTDPQSTDDLKKGLLKSESVVRDAYTNLRRMVSSNIAGMPAEMNSLSDIGITGKKYTDDGGKSGQLSIDEDKLKEAISTNLSGVMALFQTQKVQVADEQVGPTTAGKTDYQLAKKNLYANSFPTSLSITDGSGTSIASLNYVTGTPAAGEFTIDLTSGILKLGTDPGTGNYIKNIYYSYNPQSDYEAGYASRFKFYTNGITKSGGSLDAVIGSDGSIANEISQIDDDIDALNKRLEMKKETYTRKFTAMEAALSKLKSQTSSFTSMLS</sequence>
<name>A0ABR7T0Z4_HELCL</name>
<dbReference type="Proteomes" id="UP000617402">
    <property type="component" value="Unassembled WGS sequence"/>
</dbReference>
<keyword evidence="8" id="KW-0966">Cell projection</keyword>
<feature type="domain" description="Flagellar hook-associated protein 2 C-terminal" evidence="7">
    <location>
        <begin position="357"/>
        <end position="686"/>
    </location>
</feature>
<keyword evidence="3 5" id="KW-0175">Coiled coil</keyword>
<feature type="coiled-coil region" evidence="5">
    <location>
        <begin position="650"/>
        <end position="681"/>
    </location>
</feature>
<comment type="caution">
    <text evidence="8">The sequence shown here is derived from an EMBL/GenBank/DDBJ whole genome shotgun (WGS) entry which is preliminary data.</text>
</comment>
<dbReference type="RefSeq" id="WP_188039573.1">
    <property type="nucleotide sequence ID" value="NZ_JACVHF010000006.1"/>
</dbReference>